<keyword evidence="1" id="KW-0732">Signal</keyword>
<dbReference type="Proteomes" id="UP000821837">
    <property type="component" value="Chromosome 5"/>
</dbReference>
<evidence type="ECO:0000256" key="1">
    <source>
        <dbReference type="SAM" id="SignalP"/>
    </source>
</evidence>
<protein>
    <recommendedName>
        <fullName evidence="4">Secreted protein</fullName>
    </recommendedName>
</protein>
<sequence length="126" mass="13627">MCPVYWWLSLLSLSFDTIRHDYLLGFDTTTDSTEALPHVQSTLGFGFGVFPYTKTGNCFGSSFSEVLRALVTAVLTSSVDKPQSMAKARLRKLEPLRGITSLPRHANAGGLCGCAQLPSLEATLAV</sequence>
<evidence type="ECO:0008006" key="4">
    <source>
        <dbReference type="Google" id="ProtNLM"/>
    </source>
</evidence>
<evidence type="ECO:0000313" key="3">
    <source>
        <dbReference type="Proteomes" id="UP000821837"/>
    </source>
</evidence>
<feature type="chain" id="PRO_5039523327" description="Secreted protein" evidence="1">
    <location>
        <begin position="21"/>
        <end position="126"/>
    </location>
</feature>
<dbReference type="AlphaFoldDB" id="A0A9D4SVY1"/>
<gene>
    <name evidence="2" type="ORF">HPB52_008177</name>
</gene>
<reference evidence="2" key="1">
    <citation type="journal article" date="2020" name="Cell">
        <title>Large-Scale Comparative Analyses of Tick Genomes Elucidate Their Genetic Diversity and Vector Capacities.</title>
        <authorList>
            <consortium name="Tick Genome and Microbiome Consortium (TIGMIC)"/>
            <person name="Jia N."/>
            <person name="Wang J."/>
            <person name="Shi W."/>
            <person name="Du L."/>
            <person name="Sun Y."/>
            <person name="Zhan W."/>
            <person name="Jiang J.F."/>
            <person name="Wang Q."/>
            <person name="Zhang B."/>
            <person name="Ji P."/>
            <person name="Bell-Sakyi L."/>
            <person name="Cui X.M."/>
            <person name="Yuan T.T."/>
            <person name="Jiang B.G."/>
            <person name="Yang W.F."/>
            <person name="Lam T.T."/>
            <person name="Chang Q.C."/>
            <person name="Ding S.J."/>
            <person name="Wang X.J."/>
            <person name="Zhu J.G."/>
            <person name="Ruan X.D."/>
            <person name="Zhao L."/>
            <person name="Wei J.T."/>
            <person name="Ye R.Z."/>
            <person name="Que T.C."/>
            <person name="Du C.H."/>
            <person name="Zhou Y.H."/>
            <person name="Cheng J.X."/>
            <person name="Dai P.F."/>
            <person name="Guo W.B."/>
            <person name="Han X.H."/>
            <person name="Huang E.J."/>
            <person name="Li L.F."/>
            <person name="Wei W."/>
            <person name="Gao Y.C."/>
            <person name="Liu J.Z."/>
            <person name="Shao H.Z."/>
            <person name="Wang X."/>
            <person name="Wang C.C."/>
            <person name="Yang T.C."/>
            <person name="Huo Q.B."/>
            <person name="Li W."/>
            <person name="Chen H.Y."/>
            <person name="Chen S.E."/>
            <person name="Zhou L.G."/>
            <person name="Ni X.B."/>
            <person name="Tian J.H."/>
            <person name="Sheng Y."/>
            <person name="Liu T."/>
            <person name="Pan Y.S."/>
            <person name="Xia L.Y."/>
            <person name="Li J."/>
            <person name="Zhao F."/>
            <person name="Cao W.C."/>
        </authorList>
    </citation>
    <scope>NUCLEOTIDE SEQUENCE</scope>
    <source>
        <strain evidence="2">Rsan-2018</strain>
    </source>
</reference>
<feature type="signal peptide" evidence="1">
    <location>
        <begin position="1"/>
        <end position="20"/>
    </location>
</feature>
<evidence type="ECO:0000313" key="2">
    <source>
        <dbReference type="EMBL" id="KAH7951352.1"/>
    </source>
</evidence>
<dbReference type="EMBL" id="JABSTV010001251">
    <property type="protein sequence ID" value="KAH7951352.1"/>
    <property type="molecule type" value="Genomic_DNA"/>
</dbReference>
<reference evidence="2" key="2">
    <citation type="submission" date="2021-09" db="EMBL/GenBank/DDBJ databases">
        <authorList>
            <person name="Jia N."/>
            <person name="Wang J."/>
            <person name="Shi W."/>
            <person name="Du L."/>
            <person name="Sun Y."/>
            <person name="Zhan W."/>
            <person name="Jiang J."/>
            <person name="Wang Q."/>
            <person name="Zhang B."/>
            <person name="Ji P."/>
            <person name="Sakyi L.B."/>
            <person name="Cui X."/>
            <person name="Yuan T."/>
            <person name="Jiang B."/>
            <person name="Yang W."/>
            <person name="Lam T.T.-Y."/>
            <person name="Chang Q."/>
            <person name="Ding S."/>
            <person name="Wang X."/>
            <person name="Zhu J."/>
            <person name="Ruan X."/>
            <person name="Zhao L."/>
            <person name="Wei J."/>
            <person name="Que T."/>
            <person name="Du C."/>
            <person name="Cheng J."/>
            <person name="Dai P."/>
            <person name="Han X."/>
            <person name="Huang E."/>
            <person name="Gao Y."/>
            <person name="Liu J."/>
            <person name="Shao H."/>
            <person name="Ye R."/>
            <person name="Li L."/>
            <person name="Wei W."/>
            <person name="Wang X."/>
            <person name="Wang C."/>
            <person name="Huo Q."/>
            <person name="Li W."/>
            <person name="Guo W."/>
            <person name="Chen H."/>
            <person name="Chen S."/>
            <person name="Zhou L."/>
            <person name="Zhou L."/>
            <person name="Ni X."/>
            <person name="Tian J."/>
            <person name="Zhou Y."/>
            <person name="Sheng Y."/>
            <person name="Liu T."/>
            <person name="Pan Y."/>
            <person name="Xia L."/>
            <person name="Li J."/>
            <person name="Zhao F."/>
            <person name="Cao W."/>
        </authorList>
    </citation>
    <scope>NUCLEOTIDE SEQUENCE</scope>
    <source>
        <strain evidence="2">Rsan-2018</strain>
        <tissue evidence="2">Larvae</tissue>
    </source>
</reference>
<name>A0A9D4SVY1_RHISA</name>
<keyword evidence="3" id="KW-1185">Reference proteome</keyword>
<comment type="caution">
    <text evidence="2">The sequence shown here is derived from an EMBL/GenBank/DDBJ whole genome shotgun (WGS) entry which is preliminary data.</text>
</comment>
<accession>A0A9D4SVY1</accession>
<proteinExistence type="predicted"/>
<organism evidence="2 3">
    <name type="scientific">Rhipicephalus sanguineus</name>
    <name type="common">Brown dog tick</name>
    <name type="synonym">Ixodes sanguineus</name>
    <dbReference type="NCBI Taxonomy" id="34632"/>
    <lineage>
        <taxon>Eukaryota</taxon>
        <taxon>Metazoa</taxon>
        <taxon>Ecdysozoa</taxon>
        <taxon>Arthropoda</taxon>
        <taxon>Chelicerata</taxon>
        <taxon>Arachnida</taxon>
        <taxon>Acari</taxon>
        <taxon>Parasitiformes</taxon>
        <taxon>Ixodida</taxon>
        <taxon>Ixodoidea</taxon>
        <taxon>Ixodidae</taxon>
        <taxon>Rhipicephalinae</taxon>
        <taxon>Rhipicephalus</taxon>
        <taxon>Rhipicephalus</taxon>
    </lineage>
</organism>